<dbReference type="GO" id="GO:0008360">
    <property type="term" value="P:regulation of cell shape"/>
    <property type="evidence" value="ECO:0007669"/>
    <property type="project" value="UniProtKB-KW"/>
</dbReference>
<dbReference type="InterPro" id="IPR012338">
    <property type="entry name" value="Beta-lactam/transpept-like"/>
</dbReference>
<keyword evidence="15" id="KW-0961">Cell wall biogenesis/degradation</keyword>
<evidence type="ECO:0000256" key="18">
    <source>
        <dbReference type="SAM" id="Phobius"/>
    </source>
</evidence>
<keyword evidence="8" id="KW-0328">Glycosyltransferase</keyword>
<keyword evidence="9" id="KW-0808">Transferase</keyword>
<evidence type="ECO:0000256" key="15">
    <source>
        <dbReference type="ARBA" id="ARBA00023316"/>
    </source>
</evidence>
<evidence type="ECO:0000256" key="13">
    <source>
        <dbReference type="ARBA" id="ARBA00023136"/>
    </source>
</evidence>
<comment type="similarity">
    <text evidence="3">In the C-terminal section; belongs to the transpeptidase family.</text>
</comment>
<keyword evidence="11" id="KW-0133">Cell shape</keyword>
<evidence type="ECO:0000256" key="11">
    <source>
        <dbReference type="ARBA" id="ARBA00022960"/>
    </source>
</evidence>
<dbReference type="GO" id="GO:0008658">
    <property type="term" value="F:penicillin binding"/>
    <property type="evidence" value="ECO:0007669"/>
    <property type="project" value="InterPro"/>
</dbReference>
<dbReference type="SUPFAM" id="SSF56601">
    <property type="entry name" value="beta-lactamase/transpeptidase-like"/>
    <property type="match status" value="1"/>
</dbReference>
<feature type="domain" description="Penicillin-binding protein transpeptidase" evidence="19">
    <location>
        <begin position="417"/>
        <end position="661"/>
    </location>
</feature>
<keyword evidence="14" id="KW-0511">Multifunctional enzyme</keyword>
<dbReference type="EMBL" id="FXAO01000013">
    <property type="protein sequence ID" value="SMG52255.1"/>
    <property type="molecule type" value="Genomic_DNA"/>
</dbReference>
<evidence type="ECO:0000256" key="5">
    <source>
        <dbReference type="ARBA" id="ARBA00022475"/>
    </source>
</evidence>
<comment type="pathway">
    <text evidence="2">Cell wall biogenesis; peptidoglycan biosynthesis.</text>
</comment>
<keyword evidence="7" id="KW-0645">Protease</keyword>
<dbReference type="GO" id="GO:0005886">
    <property type="term" value="C:plasma membrane"/>
    <property type="evidence" value="ECO:0007669"/>
    <property type="project" value="UniProtKB-SubCell"/>
</dbReference>
<proteinExistence type="inferred from homology"/>
<comment type="catalytic activity">
    <reaction evidence="17">
        <text>[GlcNAc-(1-&gt;4)-Mur2Ac(oyl-L-Ala-gamma-D-Glu-L-Lys-D-Ala-D-Ala)](n)-di-trans,octa-cis-undecaprenyl diphosphate + beta-D-GlcNAc-(1-&gt;4)-Mur2Ac(oyl-L-Ala-gamma-D-Glu-L-Lys-D-Ala-D-Ala)-di-trans,octa-cis-undecaprenyl diphosphate = [GlcNAc-(1-&gt;4)-Mur2Ac(oyl-L-Ala-gamma-D-Glu-L-Lys-D-Ala-D-Ala)](n+1)-di-trans,octa-cis-undecaprenyl diphosphate + di-trans,octa-cis-undecaprenyl diphosphate + H(+)</text>
        <dbReference type="Rhea" id="RHEA:23708"/>
        <dbReference type="Rhea" id="RHEA-COMP:9602"/>
        <dbReference type="Rhea" id="RHEA-COMP:9603"/>
        <dbReference type="ChEBI" id="CHEBI:15378"/>
        <dbReference type="ChEBI" id="CHEBI:58405"/>
        <dbReference type="ChEBI" id="CHEBI:60033"/>
        <dbReference type="ChEBI" id="CHEBI:78435"/>
        <dbReference type="EC" id="2.4.99.28"/>
    </reaction>
</comment>
<comment type="similarity">
    <text evidence="4">In the N-terminal section; belongs to the glycosyltransferase 51 family.</text>
</comment>
<accession>A0A1X7LER3</accession>
<dbReference type="GO" id="GO:0006508">
    <property type="term" value="P:proteolysis"/>
    <property type="evidence" value="ECO:0007669"/>
    <property type="project" value="UniProtKB-KW"/>
</dbReference>
<keyword evidence="6" id="KW-0121">Carboxypeptidase</keyword>
<dbReference type="GO" id="GO:0009002">
    <property type="term" value="F:serine-type D-Ala-D-Ala carboxypeptidase activity"/>
    <property type="evidence" value="ECO:0007669"/>
    <property type="project" value="UniProtKB-EC"/>
</dbReference>
<dbReference type="Pfam" id="PF00905">
    <property type="entry name" value="Transpeptidase"/>
    <property type="match status" value="1"/>
</dbReference>
<dbReference type="InterPro" id="IPR001460">
    <property type="entry name" value="PCN-bd_Tpept"/>
</dbReference>
<reference evidence="22" key="1">
    <citation type="submission" date="2017-04" db="EMBL/GenBank/DDBJ databases">
        <authorList>
            <person name="Varghese N."/>
            <person name="Submissions S."/>
        </authorList>
    </citation>
    <scope>NUCLEOTIDE SEQUENCE [LARGE SCALE GENOMIC DNA]</scope>
    <source>
        <strain evidence="22">DSM 19835</strain>
    </source>
</reference>
<dbReference type="AlphaFoldDB" id="A0A1X7LER3"/>
<dbReference type="RefSeq" id="WP_085500848.1">
    <property type="nucleotide sequence ID" value="NZ_FXAO01000013.1"/>
</dbReference>
<evidence type="ECO:0000256" key="4">
    <source>
        <dbReference type="ARBA" id="ARBA00007739"/>
    </source>
</evidence>
<evidence type="ECO:0000256" key="9">
    <source>
        <dbReference type="ARBA" id="ARBA00022679"/>
    </source>
</evidence>
<dbReference type="GO" id="GO:0030288">
    <property type="term" value="C:outer membrane-bounded periplasmic space"/>
    <property type="evidence" value="ECO:0007669"/>
    <property type="project" value="TreeGrafter"/>
</dbReference>
<dbReference type="GO" id="GO:0071555">
    <property type="term" value="P:cell wall organization"/>
    <property type="evidence" value="ECO:0007669"/>
    <property type="project" value="UniProtKB-KW"/>
</dbReference>
<gene>
    <name evidence="21" type="ORF">SAMN03080602_04196</name>
</gene>
<dbReference type="Pfam" id="PF00912">
    <property type="entry name" value="Transgly"/>
    <property type="match status" value="1"/>
</dbReference>
<dbReference type="OrthoDB" id="9766909at2"/>
<evidence type="ECO:0000256" key="2">
    <source>
        <dbReference type="ARBA" id="ARBA00004752"/>
    </source>
</evidence>
<evidence type="ECO:0000256" key="10">
    <source>
        <dbReference type="ARBA" id="ARBA00022801"/>
    </source>
</evidence>
<feature type="domain" description="Glycosyl transferase family 51" evidence="20">
    <location>
        <begin position="71"/>
        <end position="240"/>
    </location>
</feature>
<dbReference type="InterPro" id="IPR023346">
    <property type="entry name" value="Lysozyme-like_dom_sf"/>
</dbReference>
<evidence type="ECO:0000256" key="6">
    <source>
        <dbReference type="ARBA" id="ARBA00022645"/>
    </source>
</evidence>
<dbReference type="Gene3D" id="3.40.710.10">
    <property type="entry name" value="DD-peptidase/beta-lactamase superfamily"/>
    <property type="match status" value="2"/>
</dbReference>
<evidence type="ECO:0000313" key="22">
    <source>
        <dbReference type="Proteomes" id="UP000193420"/>
    </source>
</evidence>
<keyword evidence="5" id="KW-1003">Cell membrane</keyword>
<dbReference type="InterPro" id="IPR036950">
    <property type="entry name" value="PBP_transglycosylase"/>
</dbReference>
<evidence type="ECO:0000256" key="7">
    <source>
        <dbReference type="ARBA" id="ARBA00022670"/>
    </source>
</evidence>
<keyword evidence="12" id="KW-0573">Peptidoglycan synthesis</keyword>
<dbReference type="Gene3D" id="1.10.3810.10">
    <property type="entry name" value="Biosynthetic peptidoglycan transglycosylase-like"/>
    <property type="match status" value="1"/>
</dbReference>
<keyword evidence="22" id="KW-1185">Reference proteome</keyword>
<evidence type="ECO:0000256" key="17">
    <source>
        <dbReference type="ARBA" id="ARBA00049902"/>
    </source>
</evidence>
<evidence type="ECO:0000256" key="1">
    <source>
        <dbReference type="ARBA" id="ARBA00004236"/>
    </source>
</evidence>
<evidence type="ECO:0000256" key="8">
    <source>
        <dbReference type="ARBA" id="ARBA00022676"/>
    </source>
</evidence>
<evidence type="ECO:0000259" key="19">
    <source>
        <dbReference type="Pfam" id="PF00905"/>
    </source>
</evidence>
<evidence type="ECO:0000259" key="20">
    <source>
        <dbReference type="Pfam" id="PF00912"/>
    </source>
</evidence>
<organism evidence="21 22">
    <name type="scientific">Arenibacter troitsensis</name>
    <dbReference type="NCBI Taxonomy" id="188872"/>
    <lineage>
        <taxon>Bacteria</taxon>
        <taxon>Pseudomonadati</taxon>
        <taxon>Bacteroidota</taxon>
        <taxon>Flavobacteriia</taxon>
        <taxon>Flavobacteriales</taxon>
        <taxon>Flavobacteriaceae</taxon>
        <taxon>Arenibacter</taxon>
    </lineage>
</organism>
<comment type="catalytic activity">
    <reaction evidence="16">
        <text>Preferential cleavage: (Ac)2-L-Lys-D-Ala-|-D-Ala. Also transpeptidation of peptidyl-alanyl moieties that are N-acyl substituents of D-alanine.</text>
        <dbReference type="EC" id="3.4.16.4"/>
    </reaction>
</comment>
<keyword evidence="18" id="KW-0812">Transmembrane</keyword>
<dbReference type="SUPFAM" id="SSF53955">
    <property type="entry name" value="Lysozyme-like"/>
    <property type="match status" value="1"/>
</dbReference>
<dbReference type="PANTHER" id="PTHR32282:SF11">
    <property type="entry name" value="PENICILLIN-BINDING PROTEIN 1B"/>
    <property type="match status" value="1"/>
</dbReference>
<keyword evidence="10" id="KW-0378">Hydrolase</keyword>
<name>A0A1X7LER3_9FLAO</name>
<sequence>MLKNIKNPFLRIGTIALVVIGGSILLMVLSVYLGVWGKLPSKQELSDFKYQRASEVYSADSVLIGKYFLFDRQPIQYEEVPKNLIEALVAIEDERFYDHSGIDYKSLFRVAFKTILMQDQSAGGGSTISQQLAKNLYPREKSGKFNLAISKFKEMIIASRLEAMYSKEDILMLYLNTVSFGDNTFGIESASLKFFNKSAKKLELQESAILVGMLKATYGYNPRVLPKNSVNRRNLVLQSMSSNDFISQKEADSLKLLPLQLDYRDYDYSEGIAPYFREEVRKQMLNWTKEQREKGLDYNIYTSGLKIYTTLDSKMQMLAEEAMGQHMKVLQNSFEKSYGKRAPWIRDKKLIDKVIQNSGPYKKWKKAGLSEKEIMDSMNLKKEMRLKDWNQDEMRSASTIDSLLHYLKFLNTGSLSLDPKTGAVKTWLGGINFKHFKYDHISQSKRQVGSAFKPIVYTAALEKGISPCTYFSAQEVAYENMEGWSPSNSGNKDEAYLNYSMEEALSKSVNTVAVKVLEKTGIPNVIEQAQKMGIETSLPALPSLALGTAEIKINELAGAYASYLNHGKSVTPFLIHQITNEKDSIIETFKPVVAENRAFSEETGHIMLEMMKATVNSGTAARIRSTYGIKNDIAGKTGTTQNNKDAWFVALTPKLLNITWVGLDNHEIGFSSTSLGQGANAALPIFALWLQKLNADKSFDPITKAKFPNPSSAVMSNLDCDPVKRDGFFKRLFKNPKKKKTKDFKTGNTKT</sequence>
<protein>
    <submittedName>
        <fullName evidence="21">Penicillin-binding protein 1A</fullName>
    </submittedName>
</protein>
<dbReference type="STRING" id="188872.SAMN03080602_04196"/>
<dbReference type="InterPro" id="IPR050396">
    <property type="entry name" value="Glycosyltr_51/Transpeptidase"/>
</dbReference>
<dbReference type="GO" id="GO:0008955">
    <property type="term" value="F:peptidoglycan glycosyltransferase activity"/>
    <property type="evidence" value="ECO:0007669"/>
    <property type="project" value="UniProtKB-EC"/>
</dbReference>
<evidence type="ECO:0000256" key="12">
    <source>
        <dbReference type="ARBA" id="ARBA00022984"/>
    </source>
</evidence>
<dbReference type="InterPro" id="IPR001264">
    <property type="entry name" value="Glyco_trans_51"/>
</dbReference>
<feature type="transmembrane region" description="Helical" evidence="18">
    <location>
        <begin position="12"/>
        <end position="36"/>
    </location>
</feature>
<dbReference type="PANTHER" id="PTHR32282">
    <property type="entry name" value="BINDING PROTEIN TRANSPEPTIDASE, PUTATIVE-RELATED"/>
    <property type="match status" value="1"/>
</dbReference>
<keyword evidence="18" id="KW-1133">Transmembrane helix</keyword>
<comment type="subcellular location">
    <subcellularLocation>
        <location evidence="1">Cell membrane</location>
    </subcellularLocation>
</comment>
<evidence type="ECO:0000256" key="14">
    <source>
        <dbReference type="ARBA" id="ARBA00023268"/>
    </source>
</evidence>
<evidence type="ECO:0000256" key="3">
    <source>
        <dbReference type="ARBA" id="ARBA00007090"/>
    </source>
</evidence>
<evidence type="ECO:0000313" key="21">
    <source>
        <dbReference type="EMBL" id="SMG52255.1"/>
    </source>
</evidence>
<evidence type="ECO:0000256" key="16">
    <source>
        <dbReference type="ARBA" id="ARBA00034000"/>
    </source>
</evidence>
<dbReference type="GO" id="GO:0009252">
    <property type="term" value="P:peptidoglycan biosynthetic process"/>
    <property type="evidence" value="ECO:0007669"/>
    <property type="project" value="UniProtKB-KW"/>
</dbReference>
<keyword evidence="13 18" id="KW-0472">Membrane</keyword>
<dbReference type="Proteomes" id="UP000193420">
    <property type="component" value="Unassembled WGS sequence"/>
</dbReference>